<evidence type="ECO:0008006" key="4">
    <source>
        <dbReference type="Google" id="ProtNLM"/>
    </source>
</evidence>
<keyword evidence="3" id="KW-1185">Reference proteome</keyword>
<name>A0ABQ8GSZ2_9PEZI</name>
<keyword evidence="1" id="KW-0732">Signal</keyword>
<organism evidence="2 3">
    <name type="scientific">Macrophomina phaseolina</name>
    <dbReference type="NCBI Taxonomy" id="35725"/>
    <lineage>
        <taxon>Eukaryota</taxon>
        <taxon>Fungi</taxon>
        <taxon>Dikarya</taxon>
        <taxon>Ascomycota</taxon>
        <taxon>Pezizomycotina</taxon>
        <taxon>Dothideomycetes</taxon>
        <taxon>Dothideomycetes incertae sedis</taxon>
        <taxon>Botryosphaeriales</taxon>
        <taxon>Botryosphaeriaceae</taxon>
        <taxon>Macrophomina</taxon>
    </lineage>
</organism>
<gene>
    <name evidence="2" type="ORF">B0J12DRAFT_759142</name>
</gene>
<accession>A0ABQ8GSZ2</accession>
<proteinExistence type="predicted"/>
<reference evidence="2 3" key="1">
    <citation type="journal article" date="2021" name="Nat. Commun.">
        <title>Genetic determinants of endophytism in the Arabidopsis root mycobiome.</title>
        <authorList>
            <person name="Mesny F."/>
            <person name="Miyauchi S."/>
            <person name="Thiergart T."/>
            <person name="Pickel B."/>
            <person name="Atanasova L."/>
            <person name="Karlsson M."/>
            <person name="Huettel B."/>
            <person name="Barry K.W."/>
            <person name="Haridas S."/>
            <person name="Chen C."/>
            <person name="Bauer D."/>
            <person name="Andreopoulos W."/>
            <person name="Pangilinan J."/>
            <person name="LaButti K."/>
            <person name="Riley R."/>
            <person name="Lipzen A."/>
            <person name="Clum A."/>
            <person name="Drula E."/>
            <person name="Henrissat B."/>
            <person name="Kohler A."/>
            <person name="Grigoriev I.V."/>
            <person name="Martin F.M."/>
            <person name="Hacquard S."/>
        </authorList>
    </citation>
    <scope>NUCLEOTIDE SEQUENCE [LARGE SCALE GENOMIC DNA]</scope>
    <source>
        <strain evidence="2 3">MPI-SDFR-AT-0080</strain>
    </source>
</reference>
<feature type="chain" id="PRO_5047440877" description="Beta/gamma crystallin" evidence="1">
    <location>
        <begin position="25"/>
        <end position="148"/>
    </location>
</feature>
<feature type="signal peptide" evidence="1">
    <location>
        <begin position="1"/>
        <end position="24"/>
    </location>
</feature>
<protein>
    <recommendedName>
        <fullName evidence="4">Beta/gamma crystallin</fullName>
    </recommendedName>
</protein>
<evidence type="ECO:0000313" key="3">
    <source>
        <dbReference type="Proteomes" id="UP000774617"/>
    </source>
</evidence>
<dbReference type="Gene3D" id="2.60.20.10">
    <property type="entry name" value="Crystallins"/>
    <property type="match status" value="1"/>
</dbReference>
<dbReference type="EMBL" id="JAGTJR010000002">
    <property type="protein sequence ID" value="KAH7063605.1"/>
    <property type="molecule type" value="Genomic_DNA"/>
</dbReference>
<sequence>MKLTTSTTFVSLILTSISTTLASALPPAYPSITGPIQEGPLTVADNDATTPALDKRLAAGIYYCRNNDWKGPCAHTLVTVGKCMNFQQGWNDNINSFGPDRGAFYCILYSNAGCTGAEPKFRFKYPGTPKTASWGIDGRVSSVKCFYG</sequence>
<evidence type="ECO:0000256" key="1">
    <source>
        <dbReference type="SAM" id="SignalP"/>
    </source>
</evidence>
<evidence type="ECO:0000313" key="2">
    <source>
        <dbReference type="EMBL" id="KAH7063605.1"/>
    </source>
</evidence>
<comment type="caution">
    <text evidence="2">The sequence shown here is derived from an EMBL/GenBank/DDBJ whole genome shotgun (WGS) entry which is preliminary data.</text>
</comment>
<dbReference type="Proteomes" id="UP000774617">
    <property type="component" value="Unassembled WGS sequence"/>
</dbReference>